<keyword evidence="8" id="KW-1185">Reference proteome</keyword>
<feature type="transmembrane region" description="Helical" evidence="5">
    <location>
        <begin position="156"/>
        <end position="177"/>
    </location>
</feature>
<evidence type="ECO:0000256" key="2">
    <source>
        <dbReference type="ARBA" id="ARBA00022692"/>
    </source>
</evidence>
<dbReference type="GO" id="GO:0022857">
    <property type="term" value="F:transmembrane transporter activity"/>
    <property type="evidence" value="ECO:0007669"/>
    <property type="project" value="InterPro"/>
</dbReference>
<keyword evidence="4 5" id="KW-0472">Membrane</keyword>
<comment type="subcellular location">
    <subcellularLocation>
        <location evidence="1">Membrane</location>
        <topology evidence="1">Multi-pass membrane protein</topology>
    </subcellularLocation>
</comment>
<name>A0AAV4DIU0_9GAST</name>
<dbReference type="Proteomes" id="UP000735302">
    <property type="component" value="Unassembled WGS sequence"/>
</dbReference>
<feature type="transmembrane region" description="Helical" evidence="5">
    <location>
        <begin position="122"/>
        <end position="144"/>
    </location>
</feature>
<keyword evidence="2 5" id="KW-0812">Transmembrane</keyword>
<comment type="caution">
    <text evidence="7">The sequence shown here is derived from an EMBL/GenBank/DDBJ whole genome shotgun (WGS) entry which is preliminary data.</text>
</comment>
<dbReference type="PROSITE" id="PS50850">
    <property type="entry name" value="MFS"/>
    <property type="match status" value="1"/>
</dbReference>
<proteinExistence type="predicted"/>
<evidence type="ECO:0000256" key="5">
    <source>
        <dbReference type="SAM" id="Phobius"/>
    </source>
</evidence>
<feature type="transmembrane region" description="Helical" evidence="5">
    <location>
        <begin position="12"/>
        <end position="31"/>
    </location>
</feature>
<organism evidence="7 8">
    <name type="scientific">Plakobranchus ocellatus</name>
    <dbReference type="NCBI Taxonomy" id="259542"/>
    <lineage>
        <taxon>Eukaryota</taxon>
        <taxon>Metazoa</taxon>
        <taxon>Spiralia</taxon>
        <taxon>Lophotrochozoa</taxon>
        <taxon>Mollusca</taxon>
        <taxon>Gastropoda</taxon>
        <taxon>Heterobranchia</taxon>
        <taxon>Euthyneura</taxon>
        <taxon>Panpulmonata</taxon>
        <taxon>Sacoglossa</taxon>
        <taxon>Placobranchoidea</taxon>
        <taxon>Plakobranchidae</taxon>
        <taxon>Plakobranchus</taxon>
    </lineage>
</organism>
<evidence type="ECO:0000259" key="6">
    <source>
        <dbReference type="PROSITE" id="PS50850"/>
    </source>
</evidence>
<dbReference type="AlphaFoldDB" id="A0AAV4DIU0"/>
<feature type="transmembrane region" description="Helical" evidence="5">
    <location>
        <begin position="274"/>
        <end position="295"/>
    </location>
</feature>
<accession>A0AAV4DIU0</accession>
<keyword evidence="3 5" id="KW-1133">Transmembrane helix</keyword>
<evidence type="ECO:0000313" key="8">
    <source>
        <dbReference type="Proteomes" id="UP000735302"/>
    </source>
</evidence>
<evidence type="ECO:0000313" key="7">
    <source>
        <dbReference type="EMBL" id="GFO44109.1"/>
    </source>
</evidence>
<dbReference type="PANTHER" id="PTHR24064">
    <property type="entry name" value="SOLUTE CARRIER FAMILY 22 MEMBER"/>
    <property type="match status" value="1"/>
</dbReference>
<dbReference type="InterPro" id="IPR005828">
    <property type="entry name" value="MFS_sugar_transport-like"/>
</dbReference>
<dbReference type="Gene3D" id="1.20.1250.20">
    <property type="entry name" value="MFS general substrate transporter like domains"/>
    <property type="match status" value="1"/>
</dbReference>
<dbReference type="InterPro" id="IPR036259">
    <property type="entry name" value="MFS_trans_sf"/>
</dbReference>
<evidence type="ECO:0000256" key="4">
    <source>
        <dbReference type="ARBA" id="ARBA00023136"/>
    </source>
</evidence>
<evidence type="ECO:0000256" key="3">
    <source>
        <dbReference type="ARBA" id="ARBA00022989"/>
    </source>
</evidence>
<reference evidence="7 8" key="1">
    <citation type="journal article" date="2021" name="Elife">
        <title>Chloroplast acquisition without the gene transfer in kleptoplastic sea slugs, Plakobranchus ocellatus.</title>
        <authorList>
            <person name="Maeda T."/>
            <person name="Takahashi S."/>
            <person name="Yoshida T."/>
            <person name="Shimamura S."/>
            <person name="Takaki Y."/>
            <person name="Nagai Y."/>
            <person name="Toyoda A."/>
            <person name="Suzuki Y."/>
            <person name="Arimoto A."/>
            <person name="Ishii H."/>
            <person name="Satoh N."/>
            <person name="Nishiyama T."/>
            <person name="Hasebe M."/>
            <person name="Maruyama T."/>
            <person name="Minagawa J."/>
            <person name="Obokata J."/>
            <person name="Shigenobu S."/>
        </authorList>
    </citation>
    <scope>NUCLEOTIDE SEQUENCE [LARGE SCALE GENOMIC DNA]</scope>
</reference>
<evidence type="ECO:0000256" key="1">
    <source>
        <dbReference type="ARBA" id="ARBA00004141"/>
    </source>
</evidence>
<feature type="transmembrane region" description="Helical" evidence="5">
    <location>
        <begin position="37"/>
        <end position="56"/>
    </location>
</feature>
<feature type="transmembrane region" description="Helical" evidence="5">
    <location>
        <begin position="184"/>
        <end position="202"/>
    </location>
</feature>
<dbReference type="InterPro" id="IPR020846">
    <property type="entry name" value="MFS_dom"/>
</dbReference>
<gene>
    <name evidence="7" type="ORF">PoB_007061400</name>
</gene>
<dbReference type="GO" id="GO:0016020">
    <property type="term" value="C:membrane"/>
    <property type="evidence" value="ECO:0007669"/>
    <property type="project" value="UniProtKB-SubCell"/>
</dbReference>
<dbReference type="EMBL" id="BLXT01007928">
    <property type="protein sequence ID" value="GFO44109.1"/>
    <property type="molecule type" value="Genomic_DNA"/>
</dbReference>
<feature type="domain" description="Major facilitator superfamily (MFS) profile" evidence="6">
    <location>
        <begin position="1"/>
        <end position="300"/>
    </location>
</feature>
<dbReference type="Pfam" id="PF00083">
    <property type="entry name" value="Sugar_tr"/>
    <property type="match status" value="1"/>
</dbReference>
<dbReference type="SUPFAM" id="SSF103473">
    <property type="entry name" value="MFS general substrate transporter"/>
    <property type="match status" value="1"/>
</dbReference>
<sequence length="373" mass="41060">MEFLPLKYRGRVALFPFWTFGVAILVGVAYVVPNWRFLHLACAVFCLPSFACTLVVPESVRWLTVTGRLDDAMEALRKMARLNGKQVPLSARSTLEMIYFKRKEERKDGQSYSYLDLFKSAYLLKCTIVISYMWCTMSLISYGISFGADGLAGNLYLNILLTNCVEIPALLPVLWMMDRIGRRWTTVLMFSIISAATVASLVLSMKGISGNDLVAFCFALVTKMCVDTGWNVIQTWGTELYPTVTRALGYGVAATSARIGGMLAPFVINLKSRLVLTFMTISGMSFVAILLCFILPETRLSALSDNVASTPTSFTSAQDVELEMGASREGMQDHDEKDGDPNEVLLSGHVRETVLNGSAPLHNGSPILKSSCA</sequence>
<protein>
    <submittedName>
        <fullName evidence="7">Cell envelope integrity inner membrane protein tola</fullName>
    </submittedName>
</protein>